<dbReference type="InterPro" id="IPR023393">
    <property type="entry name" value="START-like_dom_sf"/>
</dbReference>
<comment type="caution">
    <text evidence="1">The sequence shown here is derived from an EMBL/GenBank/DDBJ whole genome shotgun (WGS) entry which is preliminary data.</text>
</comment>
<name>A0A832DK93_9BACT</name>
<gene>
    <name evidence="1" type="ORF">ENS56_06065</name>
</gene>
<reference evidence="1" key="1">
    <citation type="journal article" date="2020" name="mSystems">
        <title>Genome- and Community-Level Interaction Insights into Carbon Utilization and Element Cycling Functions of Hydrothermarchaeota in Hydrothermal Sediment.</title>
        <authorList>
            <person name="Zhou Z."/>
            <person name="Liu Y."/>
            <person name="Xu W."/>
            <person name="Pan J."/>
            <person name="Luo Z.H."/>
            <person name="Li M."/>
        </authorList>
    </citation>
    <scope>NUCLEOTIDE SEQUENCE [LARGE SCALE GENOMIC DNA]</scope>
    <source>
        <strain evidence="1">SpSt-500</strain>
    </source>
</reference>
<evidence type="ECO:0000313" key="1">
    <source>
        <dbReference type="EMBL" id="HGT47579.1"/>
    </source>
</evidence>
<dbReference type="Gene3D" id="3.30.530.20">
    <property type="match status" value="1"/>
</dbReference>
<sequence length="174" mass="19824">MRISFLILFISTIQLFSQQESSKPQFDIFSFEKRVELTGTPEQIFDLATGDISGWWDHTFSDNPKKFFIEPKPGGGFYEIFDDEGNGVLHATVIYAHRGKMLRFEGPLGLSGFAVQMVTTYHFEPIGTDSTLLKVEVHAAGELGNGLPAIVEKVWEHFIFERFKPYVENKLKKN</sequence>
<organism evidence="1">
    <name type="scientific">Ignavibacterium album</name>
    <dbReference type="NCBI Taxonomy" id="591197"/>
    <lineage>
        <taxon>Bacteria</taxon>
        <taxon>Pseudomonadati</taxon>
        <taxon>Ignavibacteriota</taxon>
        <taxon>Ignavibacteria</taxon>
        <taxon>Ignavibacteriales</taxon>
        <taxon>Ignavibacteriaceae</taxon>
        <taxon>Ignavibacterium</taxon>
    </lineage>
</organism>
<dbReference type="EMBL" id="DSVI01000007">
    <property type="protein sequence ID" value="HGT47579.1"/>
    <property type="molecule type" value="Genomic_DNA"/>
</dbReference>
<dbReference type="AlphaFoldDB" id="A0A832DK93"/>
<proteinExistence type="predicted"/>
<protein>
    <submittedName>
        <fullName evidence="1">SRPBCC domain-containing protein</fullName>
    </submittedName>
</protein>
<dbReference type="SUPFAM" id="SSF55961">
    <property type="entry name" value="Bet v1-like"/>
    <property type="match status" value="1"/>
</dbReference>
<accession>A0A832DK93</accession>